<name>A0AA39FAF7_9HYME</name>
<keyword evidence="3" id="KW-1185">Reference proteome</keyword>
<feature type="region of interest" description="Disordered" evidence="1">
    <location>
        <begin position="201"/>
        <end position="226"/>
    </location>
</feature>
<protein>
    <submittedName>
        <fullName evidence="2">Uncharacterized protein</fullName>
    </submittedName>
</protein>
<gene>
    <name evidence="2" type="ORF">PV328_004409</name>
</gene>
<evidence type="ECO:0000313" key="2">
    <source>
        <dbReference type="EMBL" id="KAK0165933.1"/>
    </source>
</evidence>
<organism evidence="2 3">
    <name type="scientific">Microctonus aethiopoides</name>
    <dbReference type="NCBI Taxonomy" id="144406"/>
    <lineage>
        <taxon>Eukaryota</taxon>
        <taxon>Metazoa</taxon>
        <taxon>Ecdysozoa</taxon>
        <taxon>Arthropoda</taxon>
        <taxon>Hexapoda</taxon>
        <taxon>Insecta</taxon>
        <taxon>Pterygota</taxon>
        <taxon>Neoptera</taxon>
        <taxon>Endopterygota</taxon>
        <taxon>Hymenoptera</taxon>
        <taxon>Apocrita</taxon>
        <taxon>Ichneumonoidea</taxon>
        <taxon>Braconidae</taxon>
        <taxon>Euphorinae</taxon>
        <taxon>Microctonus</taxon>
    </lineage>
</organism>
<comment type="caution">
    <text evidence="2">The sequence shown here is derived from an EMBL/GenBank/DDBJ whole genome shotgun (WGS) entry which is preliminary data.</text>
</comment>
<accession>A0AA39FAF7</accession>
<reference evidence="2" key="1">
    <citation type="journal article" date="2023" name="bioRxiv">
        <title>Scaffold-level genome assemblies of two parasitoid biocontrol wasps reveal the parthenogenesis mechanism and an associated novel virus.</title>
        <authorList>
            <person name="Inwood S."/>
            <person name="Skelly J."/>
            <person name="Guhlin J."/>
            <person name="Harrop T."/>
            <person name="Goldson S."/>
            <person name="Dearden P."/>
        </authorList>
    </citation>
    <scope>NUCLEOTIDE SEQUENCE</scope>
    <source>
        <strain evidence="2">Irish</strain>
        <tissue evidence="2">Whole body</tissue>
    </source>
</reference>
<dbReference type="Proteomes" id="UP001168990">
    <property type="component" value="Unassembled WGS sequence"/>
</dbReference>
<evidence type="ECO:0000313" key="3">
    <source>
        <dbReference type="Proteomes" id="UP001168990"/>
    </source>
</evidence>
<feature type="compositionally biased region" description="Polar residues" evidence="1">
    <location>
        <begin position="203"/>
        <end position="217"/>
    </location>
</feature>
<evidence type="ECO:0000256" key="1">
    <source>
        <dbReference type="SAM" id="MobiDB-lite"/>
    </source>
</evidence>
<feature type="region of interest" description="Disordered" evidence="1">
    <location>
        <begin position="314"/>
        <end position="334"/>
    </location>
</feature>
<proteinExistence type="predicted"/>
<dbReference type="EMBL" id="JAQQBS010001422">
    <property type="protein sequence ID" value="KAK0165933.1"/>
    <property type="molecule type" value="Genomic_DNA"/>
</dbReference>
<reference evidence="2" key="2">
    <citation type="submission" date="2023-03" db="EMBL/GenBank/DDBJ databases">
        <authorList>
            <person name="Inwood S.N."/>
            <person name="Skelly J.G."/>
            <person name="Guhlin J."/>
            <person name="Harrop T.W.R."/>
            <person name="Goldson S.G."/>
            <person name="Dearden P.K."/>
        </authorList>
    </citation>
    <scope>NUCLEOTIDE SEQUENCE</scope>
    <source>
        <strain evidence="2">Irish</strain>
        <tissue evidence="2">Whole body</tissue>
    </source>
</reference>
<dbReference type="AlphaFoldDB" id="A0AA39FAF7"/>
<sequence length="359" mass="41213">MIKFKRILEIIPTYSLCLIDITTHENILKTTIVDENNKDIELTWVKSERSFLANHNLPIRFASLNRFSRPRKVFRKSLNILAYHDLDKFSAVIYIEERKCLTGVIDTRYYIECLPVHLLNEKHHVVKENEVGYIFHYNLVSTFQNEPNEISTPNFPPSESNFVPSYDPNSINVDYDETFLESQSNFNLPELIDADLEQLLPTFPNSESSNDPVSPNLNHPLPASDSNSINVDYDKTLLHSQSNLDHPKLNDAELDEILSAFPNSESSINIASPDISPVLSHNSPPFFNNREETSSHLQPNLDFSILTNTVGKRNRPSTSCMYSPANKKRRLKKRSNEKKLDTLYPEILVFISYDITKLA</sequence>